<gene>
    <name evidence="2" type="ORF">GGR24_003287</name>
</gene>
<evidence type="ECO:0000313" key="3">
    <source>
        <dbReference type="Proteomes" id="UP000528964"/>
    </source>
</evidence>
<evidence type="ECO:0000256" key="1">
    <source>
        <dbReference type="SAM" id="MobiDB-lite"/>
    </source>
</evidence>
<dbReference type="Proteomes" id="UP000528964">
    <property type="component" value="Unassembled WGS sequence"/>
</dbReference>
<name>A0A7W6GGR4_9HYPH</name>
<comment type="caution">
    <text evidence="2">The sequence shown here is derived from an EMBL/GenBank/DDBJ whole genome shotgun (WGS) entry which is preliminary data.</text>
</comment>
<accession>A0A7W6GGR4</accession>
<keyword evidence="3" id="KW-1185">Reference proteome</keyword>
<evidence type="ECO:0000313" key="2">
    <source>
        <dbReference type="EMBL" id="MBB3974600.1"/>
    </source>
</evidence>
<dbReference type="EMBL" id="JACIDR010000007">
    <property type="protein sequence ID" value="MBB3974600.1"/>
    <property type="molecule type" value="Genomic_DNA"/>
</dbReference>
<protein>
    <submittedName>
        <fullName evidence="2">MxaK protein</fullName>
    </submittedName>
</protein>
<dbReference type="AlphaFoldDB" id="A0A7W6GGR4"/>
<reference evidence="2 3" key="1">
    <citation type="submission" date="2020-08" db="EMBL/GenBank/DDBJ databases">
        <title>Genomic Encyclopedia of Type Strains, Phase IV (KMG-IV): sequencing the most valuable type-strain genomes for metagenomic binning, comparative biology and taxonomic classification.</title>
        <authorList>
            <person name="Goeker M."/>
        </authorList>
    </citation>
    <scope>NUCLEOTIDE SEQUENCE [LARGE SCALE GENOMIC DNA]</scope>
    <source>
        <strain evidence="2 3">DSM 25481</strain>
    </source>
</reference>
<feature type="region of interest" description="Disordered" evidence="1">
    <location>
        <begin position="162"/>
        <end position="186"/>
    </location>
</feature>
<sequence>MKFVATIRNALLPVALIAALAGVAWSAWALYGRLHDRAVVRDLLANQDVSPPPTAKADVLFARGYYLLIRDRIDEAQGYARPIADRGDRLLLARFHYDVGNARLRRAIAQVEASKIDAAIPEVRLAKAAYRSALLADPELWDARYNLDVAMRLVRDFPELERGDEEAQGQPKKLWTDLPGLPRGLP</sequence>
<proteinExistence type="predicted"/>
<dbReference type="RefSeq" id="WP_183396459.1">
    <property type="nucleotide sequence ID" value="NZ_JACIDR010000007.1"/>
</dbReference>
<organism evidence="2 3">
    <name type="scientific">Hansschlegelia beijingensis</name>
    <dbReference type="NCBI Taxonomy" id="1133344"/>
    <lineage>
        <taxon>Bacteria</taxon>
        <taxon>Pseudomonadati</taxon>
        <taxon>Pseudomonadota</taxon>
        <taxon>Alphaproteobacteria</taxon>
        <taxon>Hyphomicrobiales</taxon>
        <taxon>Methylopilaceae</taxon>
        <taxon>Hansschlegelia</taxon>
    </lineage>
</organism>